<dbReference type="Pfam" id="PF00590">
    <property type="entry name" value="TP_methylase"/>
    <property type="match status" value="1"/>
</dbReference>
<name>A0ABV6ZX46_9PROT</name>
<evidence type="ECO:0000259" key="9">
    <source>
        <dbReference type="Pfam" id="PF23016"/>
    </source>
</evidence>
<keyword evidence="2 6" id="KW-0698">rRNA processing</keyword>
<keyword evidence="4 6" id="KW-0808">Transferase</keyword>
<dbReference type="Pfam" id="PF23016">
    <property type="entry name" value="RsmI_C"/>
    <property type="match status" value="1"/>
</dbReference>
<dbReference type="InterPro" id="IPR014776">
    <property type="entry name" value="4pyrrole_Mease_sub2"/>
</dbReference>
<evidence type="ECO:0000256" key="1">
    <source>
        <dbReference type="ARBA" id="ARBA00022490"/>
    </source>
</evidence>
<dbReference type="Proteomes" id="UP001595379">
    <property type="component" value="Unassembled WGS sequence"/>
</dbReference>
<dbReference type="EC" id="2.1.1.198" evidence="6"/>
<dbReference type="InterPro" id="IPR053910">
    <property type="entry name" value="RsmI_HTH"/>
</dbReference>
<evidence type="ECO:0000256" key="5">
    <source>
        <dbReference type="ARBA" id="ARBA00022691"/>
    </source>
</evidence>
<comment type="subcellular location">
    <subcellularLocation>
        <location evidence="6">Cytoplasm</location>
    </subcellularLocation>
</comment>
<feature type="compositionally biased region" description="Polar residues" evidence="7">
    <location>
        <begin position="1"/>
        <end position="10"/>
    </location>
</feature>
<keyword evidence="11" id="KW-1185">Reference proteome</keyword>
<dbReference type="GO" id="GO:0032259">
    <property type="term" value="P:methylation"/>
    <property type="evidence" value="ECO:0007669"/>
    <property type="project" value="UniProtKB-KW"/>
</dbReference>
<sequence>MSNPSENMSGEASRPHPPGQPPEPGLHLVSTPIGNLRDITLRALDTLAGADLILAEDTRVAAKLLSAYGVSVTVWSFHDHNEDKQAAIILDRLRAGERIALISDAGTPLVSDPGFKLVRAAVAADLKVHVVPGASSVLAALSLSGLPSDAFFFGGFLPVKSGARQARLNALKTVPGTLILFETAPRLVASLADMAVVLGDRPAALTRELTKKFEEARRGTLASLAAHYESAGPPRGEIVVVIGPPEDTEAAWDEVRLDAALADRIPAAGVKQASAEIAALSGWAKRDVYARALELKDRA</sequence>
<comment type="function">
    <text evidence="6">Catalyzes the 2'-O-methylation of the ribose of cytidine 1402 (C1402) in 16S rRNA.</text>
</comment>
<dbReference type="PIRSF" id="PIRSF005917">
    <property type="entry name" value="MTase_YraL"/>
    <property type="match status" value="1"/>
</dbReference>
<keyword evidence="1 6" id="KW-0963">Cytoplasm</keyword>
<feature type="domain" description="RsmI HTH" evidence="9">
    <location>
        <begin position="256"/>
        <end position="296"/>
    </location>
</feature>
<evidence type="ECO:0000256" key="7">
    <source>
        <dbReference type="SAM" id="MobiDB-lite"/>
    </source>
</evidence>
<feature type="domain" description="Tetrapyrrole methylase" evidence="8">
    <location>
        <begin position="26"/>
        <end position="224"/>
    </location>
</feature>
<organism evidence="10 11">
    <name type="scientific">Hyphobacterium vulgare</name>
    <dbReference type="NCBI Taxonomy" id="1736751"/>
    <lineage>
        <taxon>Bacteria</taxon>
        <taxon>Pseudomonadati</taxon>
        <taxon>Pseudomonadota</taxon>
        <taxon>Alphaproteobacteria</taxon>
        <taxon>Maricaulales</taxon>
        <taxon>Maricaulaceae</taxon>
        <taxon>Hyphobacterium</taxon>
    </lineage>
</organism>
<dbReference type="EMBL" id="JBHRSV010000012">
    <property type="protein sequence ID" value="MFC2925977.1"/>
    <property type="molecule type" value="Genomic_DNA"/>
</dbReference>
<dbReference type="InterPro" id="IPR035996">
    <property type="entry name" value="4pyrrol_Methylase_sf"/>
</dbReference>
<keyword evidence="5 6" id="KW-0949">S-adenosyl-L-methionine</keyword>
<dbReference type="InterPro" id="IPR014777">
    <property type="entry name" value="4pyrrole_Mease_sub1"/>
</dbReference>
<accession>A0ABV6ZX46</accession>
<keyword evidence="3 6" id="KW-0489">Methyltransferase</keyword>
<evidence type="ECO:0000256" key="6">
    <source>
        <dbReference type="HAMAP-Rule" id="MF_01877"/>
    </source>
</evidence>
<reference evidence="11" key="1">
    <citation type="journal article" date="2019" name="Int. J. Syst. Evol. Microbiol.">
        <title>The Global Catalogue of Microorganisms (GCM) 10K type strain sequencing project: providing services to taxonomists for standard genome sequencing and annotation.</title>
        <authorList>
            <consortium name="The Broad Institute Genomics Platform"/>
            <consortium name="The Broad Institute Genome Sequencing Center for Infectious Disease"/>
            <person name="Wu L."/>
            <person name="Ma J."/>
        </authorList>
    </citation>
    <scope>NUCLEOTIDE SEQUENCE [LARGE SCALE GENOMIC DNA]</scope>
    <source>
        <strain evidence="11">KCTC 52487</strain>
    </source>
</reference>
<evidence type="ECO:0000256" key="4">
    <source>
        <dbReference type="ARBA" id="ARBA00022679"/>
    </source>
</evidence>
<dbReference type="Gene3D" id="3.30.950.10">
    <property type="entry name" value="Methyltransferase, Cobalt-precorrin-4 Transmethylase, Domain 2"/>
    <property type="match status" value="1"/>
</dbReference>
<gene>
    <name evidence="6 10" type="primary">rsmI</name>
    <name evidence="10" type="ORF">ACFOOR_07655</name>
</gene>
<dbReference type="InterPro" id="IPR018063">
    <property type="entry name" value="SAM_MeTrfase_RsmI_CS"/>
</dbReference>
<feature type="compositionally biased region" description="Pro residues" evidence="7">
    <location>
        <begin position="15"/>
        <end position="24"/>
    </location>
</feature>
<evidence type="ECO:0000256" key="2">
    <source>
        <dbReference type="ARBA" id="ARBA00022552"/>
    </source>
</evidence>
<dbReference type="Gene3D" id="3.40.1010.10">
    <property type="entry name" value="Cobalt-precorrin-4 Transmethylase, Domain 1"/>
    <property type="match status" value="1"/>
</dbReference>
<proteinExistence type="inferred from homology"/>
<dbReference type="RefSeq" id="WP_343164838.1">
    <property type="nucleotide sequence ID" value="NZ_JBHRSV010000012.1"/>
</dbReference>
<evidence type="ECO:0000256" key="3">
    <source>
        <dbReference type="ARBA" id="ARBA00022603"/>
    </source>
</evidence>
<dbReference type="CDD" id="cd11648">
    <property type="entry name" value="RsmI"/>
    <property type="match status" value="1"/>
</dbReference>
<evidence type="ECO:0000313" key="10">
    <source>
        <dbReference type="EMBL" id="MFC2925977.1"/>
    </source>
</evidence>
<dbReference type="PANTHER" id="PTHR46111">
    <property type="entry name" value="RIBOSOMAL RNA SMALL SUBUNIT METHYLTRANSFERASE I"/>
    <property type="match status" value="1"/>
</dbReference>
<dbReference type="PANTHER" id="PTHR46111:SF1">
    <property type="entry name" value="RIBOSOMAL RNA SMALL SUBUNIT METHYLTRANSFERASE I"/>
    <property type="match status" value="1"/>
</dbReference>
<comment type="similarity">
    <text evidence="6">Belongs to the methyltransferase superfamily. RsmI family.</text>
</comment>
<comment type="catalytic activity">
    <reaction evidence="6">
        <text>cytidine(1402) in 16S rRNA + S-adenosyl-L-methionine = 2'-O-methylcytidine(1402) in 16S rRNA + S-adenosyl-L-homocysteine + H(+)</text>
        <dbReference type="Rhea" id="RHEA:42924"/>
        <dbReference type="Rhea" id="RHEA-COMP:10285"/>
        <dbReference type="Rhea" id="RHEA-COMP:10286"/>
        <dbReference type="ChEBI" id="CHEBI:15378"/>
        <dbReference type="ChEBI" id="CHEBI:57856"/>
        <dbReference type="ChEBI" id="CHEBI:59789"/>
        <dbReference type="ChEBI" id="CHEBI:74495"/>
        <dbReference type="ChEBI" id="CHEBI:82748"/>
        <dbReference type="EC" id="2.1.1.198"/>
    </reaction>
</comment>
<dbReference type="HAMAP" id="MF_01877">
    <property type="entry name" value="16SrRNA_methyltr_I"/>
    <property type="match status" value="1"/>
</dbReference>
<dbReference type="NCBIfam" id="TIGR00096">
    <property type="entry name" value="16S rRNA (cytidine(1402)-2'-O)-methyltransferase"/>
    <property type="match status" value="1"/>
</dbReference>
<evidence type="ECO:0000313" key="11">
    <source>
        <dbReference type="Proteomes" id="UP001595379"/>
    </source>
</evidence>
<protein>
    <recommendedName>
        <fullName evidence="6">Ribosomal RNA small subunit methyltransferase I</fullName>
        <ecNumber evidence="6">2.1.1.198</ecNumber>
    </recommendedName>
    <alternativeName>
        <fullName evidence="6">16S rRNA 2'-O-ribose C1402 methyltransferase</fullName>
    </alternativeName>
    <alternativeName>
        <fullName evidence="6">rRNA (cytidine-2'-O-)-methyltransferase RsmI</fullName>
    </alternativeName>
</protein>
<evidence type="ECO:0000259" key="8">
    <source>
        <dbReference type="Pfam" id="PF00590"/>
    </source>
</evidence>
<comment type="caution">
    <text evidence="10">The sequence shown here is derived from an EMBL/GenBank/DDBJ whole genome shotgun (WGS) entry which is preliminary data.</text>
</comment>
<dbReference type="InterPro" id="IPR000878">
    <property type="entry name" value="4pyrrol_Mease"/>
</dbReference>
<dbReference type="SUPFAM" id="SSF53790">
    <property type="entry name" value="Tetrapyrrole methylase"/>
    <property type="match status" value="1"/>
</dbReference>
<feature type="region of interest" description="Disordered" evidence="7">
    <location>
        <begin position="1"/>
        <end position="28"/>
    </location>
</feature>
<dbReference type="GO" id="GO:0008168">
    <property type="term" value="F:methyltransferase activity"/>
    <property type="evidence" value="ECO:0007669"/>
    <property type="project" value="UniProtKB-KW"/>
</dbReference>
<dbReference type="PROSITE" id="PS01296">
    <property type="entry name" value="RSMI"/>
    <property type="match status" value="1"/>
</dbReference>
<dbReference type="InterPro" id="IPR008189">
    <property type="entry name" value="rRNA_ssu_MeTfrase_I"/>
</dbReference>